<dbReference type="InterPro" id="IPR045054">
    <property type="entry name" value="P4HA-like"/>
</dbReference>
<dbReference type="SMART" id="SM00702">
    <property type="entry name" value="P4Hc"/>
    <property type="match status" value="1"/>
</dbReference>
<dbReference type="AlphaFoldDB" id="A0A0H5C799"/>
<evidence type="ECO:0000256" key="5">
    <source>
        <dbReference type="ARBA" id="ARBA00023004"/>
    </source>
</evidence>
<evidence type="ECO:0000256" key="2">
    <source>
        <dbReference type="ARBA" id="ARBA00022723"/>
    </source>
</evidence>
<dbReference type="PROSITE" id="PS51471">
    <property type="entry name" value="FE2OG_OXY"/>
    <property type="match status" value="1"/>
</dbReference>
<dbReference type="GO" id="GO:0031418">
    <property type="term" value="F:L-ascorbic acid binding"/>
    <property type="evidence" value="ECO:0007669"/>
    <property type="project" value="InterPro"/>
</dbReference>
<name>A0A0H5C799_CYBJN</name>
<evidence type="ECO:0000259" key="6">
    <source>
        <dbReference type="PROSITE" id="PS51471"/>
    </source>
</evidence>
<evidence type="ECO:0000256" key="1">
    <source>
        <dbReference type="ARBA" id="ARBA00001961"/>
    </source>
</evidence>
<accession>A0A0H5C799</accession>
<dbReference type="PANTHER" id="PTHR10869">
    <property type="entry name" value="PROLYL 4-HYDROXYLASE ALPHA SUBUNIT"/>
    <property type="match status" value="1"/>
</dbReference>
<dbReference type="PANTHER" id="PTHR10869:SF236">
    <property type="entry name" value="PROLYL 4-HYDROXYLASE ALPHA SUBUNIT DOMAIN-CONTAINING PROTEIN"/>
    <property type="match status" value="1"/>
</dbReference>
<sequence length="211" mass="24243">MGKTKPKTQSLKRLPSSLFYTEGDFSSVRELHPQVIVIDNFYSKRYAKELVTAFNSLPLETTPLKKSKNYAARVNDRLSVEDKDASTNLWNHLKRTLQLHRLDQFDGAKCLSSNIRVYRYTKGQYFDKHVDESQWTDGGRTHWTVLIYLTGPNEGLRGGETVFYDEDEVLSVEPRTGSVCLHRHGGGDCLEHEAMEVLEGEKWVLRSDIVF</sequence>
<keyword evidence="3" id="KW-0223">Dioxygenase</keyword>
<reference evidence="8" key="1">
    <citation type="journal article" date="2015" name="J. Biotechnol.">
        <title>The structure of the Cyberlindnera jadinii genome and its relation to Candida utilis analyzed by the occurrence of single nucleotide polymorphisms.</title>
        <authorList>
            <person name="Rupp O."/>
            <person name="Brinkrolf K."/>
            <person name="Buerth C."/>
            <person name="Kunigo M."/>
            <person name="Schneider J."/>
            <person name="Jaenicke S."/>
            <person name="Goesmann A."/>
            <person name="Puehler A."/>
            <person name="Jaeger K.-E."/>
            <person name="Ernst J.F."/>
        </authorList>
    </citation>
    <scope>NUCLEOTIDE SEQUENCE [LARGE SCALE GENOMIC DNA]</scope>
    <source>
        <strain evidence="8">ATCC 18201 / CBS 1600 / BCRC 20928 / JCM 3617 / NBRC 0987 / NRRL Y-1542</strain>
    </source>
</reference>
<evidence type="ECO:0000313" key="8">
    <source>
        <dbReference type="Proteomes" id="UP000038830"/>
    </source>
</evidence>
<organism evidence="7 8">
    <name type="scientific">Cyberlindnera jadinii (strain ATCC 18201 / CBS 1600 / BCRC 20928 / JCM 3617 / NBRC 0987 / NRRL Y-1542)</name>
    <name type="common">Torula yeast</name>
    <name type="synonym">Candida utilis</name>
    <dbReference type="NCBI Taxonomy" id="983966"/>
    <lineage>
        <taxon>Eukaryota</taxon>
        <taxon>Fungi</taxon>
        <taxon>Dikarya</taxon>
        <taxon>Ascomycota</taxon>
        <taxon>Saccharomycotina</taxon>
        <taxon>Saccharomycetes</taxon>
        <taxon>Phaffomycetales</taxon>
        <taxon>Phaffomycetaceae</taxon>
        <taxon>Cyberlindnera</taxon>
    </lineage>
</organism>
<dbReference type="InterPro" id="IPR006620">
    <property type="entry name" value="Pro_4_hyd_alph"/>
</dbReference>
<dbReference type="Gene3D" id="2.60.120.620">
    <property type="entry name" value="q2cbj1_9rhob like domain"/>
    <property type="match status" value="1"/>
</dbReference>
<dbReference type="GO" id="GO:0004656">
    <property type="term" value="F:procollagen-proline 4-dioxygenase activity"/>
    <property type="evidence" value="ECO:0007669"/>
    <property type="project" value="TreeGrafter"/>
</dbReference>
<dbReference type="InterPro" id="IPR005123">
    <property type="entry name" value="Oxoglu/Fe-dep_dioxygenase_dom"/>
</dbReference>
<dbReference type="EMBL" id="CDQK01000005">
    <property type="protein sequence ID" value="CEP24145.1"/>
    <property type="molecule type" value="Genomic_DNA"/>
</dbReference>
<keyword evidence="4" id="KW-0560">Oxidoreductase</keyword>
<evidence type="ECO:0000313" key="7">
    <source>
        <dbReference type="EMBL" id="CEP24145.1"/>
    </source>
</evidence>
<dbReference type="GO" id="GO:0005783">
    <property type="term" value="C:endoplasmic reticulum"/>
    <property type="evidence" value="ECO:0007669"/>
    <property type="project" value="TreeGrafter"/>
</dbReference>
<dbReference type="Proteomes" id="UP000038830">
    <property type="component" value="Unassembled WGS sequence"/>
</dbReference>
<keyword evidence="5" id="KW-0408">Iron</keyword>
<proteinExistence type="predicted"/>
<evidence type="ECO:0000256" key="4">
    <source>
        <dbReference type="ARBA" id="ARBA00023002"/>
    </source>
</evidence>
<dbReference type="InterPro" id="IPR044862">
    <property type="entry name" value="Pro_4_hyd_alph_FE2OG_OXY"/>
</dbReference>
<feature type="domain" description="Fe2OG dioxygenase" evidence="6">
    <location>
        <begin position="110"/>
        <end position="211"/>
    </location>
</feature>
<evidence type="ECO:0000256" key="3">
    <source>
        <dbReference type="ARBA" id="ARBA00022964"/>
    </source>
</evidence>
<protein>
    <recommendedName>
        <fullName evidence="6">Fe2OG dioxygenase domain-containing protein</fullName>
    </recommendedName>
</protein>
<comment type="cofactor">
    <cofactor evidence="1">
        <name>L-ascorbate</name>
        <dbReference type="ChEBI" id="CHEBI:38290"/>
    </cofactor>
</comment>
<gene>
    <name evidence="7" type="ORF">BN1211_4881</name>
</gene>
<dbReference type="GO" id="GO:0005506">
    <property type="term" value="F:iron ion binding"/>
    <property type="evidence" value="ECO:0007669"/>
    <property type="project" value="InterPro"/>
</dbReference>
<keyword evidence="2" id="KW-0479">Metal-binding</keyword>
<dbReference type="Pfam" id="PF13640">
    <property type="entry name" value="2OG-FeII_Oxy_3"/>
    <property type="match status" value="1"/>
</dbReference>